<accession>A0A382BJN8</accession>
<gene>
    <name evidence="1" type="ORF">METZ01_LOCUS166859</name>
</gene>
<evidence type="ECO:0000313" key="1">
    <source>
        <dbReference type="EMBL" id="SVB14005.1"/>
    </source>
</evidence>
<organism evidence="1">
    <name type="scientific">marine metagenome</name>
    <dbReference type="NCBI Taxonomy" id="408172"/>
    <lineage>
        <taxon>unclassified sequences</taxon>
        <taxon>metagenomes</taxon>
        <taxon>ecological metagenomes</taxon>
    </lineage>
</organism>
<dbReference type="EMBL" id="UINC01030125">
    <property type="protein sequence ID" value="SVB14005.1"/>
    <property type="molecule type" value="Genomic_DNA"/>
</dbReference>
<feature type="non-terminal residue" evidence="1">
    <location>
        <position position="1"/>
    </location>
</feature>
<protein>
    <submittedName>
        <fullName evidence="1">Uncharacterized protein</fullName>
    </submittedName>
</protein>
<proteinExistence type="predicted"/>
<sequence length="22" mass="2566">KDKRISMGKYIYDILDVKPGLI</sequence>
<dbReference type="AlphaFoldDB" id="A0A382BJN8"/>
<name>A0A382BJN8_9ZZZZ</name>
<reference evidence="1" key="1">
    <citation type="submission" date="2018-05" db="EMBL/GenBank/DDBJ databases">
        <authorList>
            <person name="Lanie J.A."/>
            <person name="Ng W.-L."/>
            <person name="Kazmierczak K.M."/>
            <person name="Andrzejewski T.M."/>
            <person name="Davidsen T.M."/>
            <person name="Wayne K.J."/>
            <person name="Tettelin H."/>
            <person name="Glass J.I."/>
            <person name="Rusch D."/>
            <person name="Podicherti R."/>
            <person name="Tsui H.-C.T."/>
            <person name="Winkler M.E."/>
        </authorList>
    </citation>
    <scope>NUCLEOTIDE SEQUENCE</scope>
</reference>